<dbReference type="Gene3D" id="1.25.40.10">
    <property type="entry name" value="Tetratricopeptide repeat domain"/>
    <property type="match status" value="3"/>
</dbReference>
<dbReference type="SMART" id="SM00028">
    <property type="entry name" value="TPR"/>
    <property type="match status" value="4"/>
</dbReference>
<name>A0ABV2J9T6_9FIRM</name>
<keyword evidence="2 3" id="KW-0802">TPR repeat</keyword>
<dbReference type="Proteomes" id="UP001549162">
    <property type="component" value="Unassembled WGS sequence"/>
</dbReference>
<keyword evidence="1" id="KW-0677">Repeat</keyword>
<dbReference type="PANTHER" id="PTHR44186:SF1">
    <property type="entry name" value="BARDET-BIEDL SYNDROME 4 PROTEIN"/>
    <property type="match status" value="1"/>
</dbReference>
<dbReference type="SUPFAM" id="SSF48452">
    <property type="entry name" value="TPR-like"/>
    <property type="match status" value="1"/>
</dbReference>
<evidence type="ECO:0000313" key="5">
    <source>
        <dbReference type="Proteomes" id="UP001549162"/>
    </source>
</evidence>
<organism evidence="4 5">
    <name type="scientific">Peptoniphilus olsenii</name>
    <dbReference type="NCBI Taxonomy" id="411570"/>
    <lineage>
        <taxon>Bacteria</taxon>
        <taxon>Bacillati</taxon>
        <taxon>Bacillota</taxon>
        <taxon>Tissierellia</taxon>
        <taxon>Tissierellales</taxon>
        <taxon>Peptoniphilaceae</taxon>
        <taxon>Peptoniphilus</taxon>
    </lineage>
</organism>
<accession>A0ABV2J9T6</accession>
<dbReference type="InterPro" id="IPR019734">
    <property type="entry name" value="TPR_rpt"/>
</dbReference>
<dbReference type="RefSeq" id="WP_354368104.1">
    <property type="nucleotide sequence ID" value="NZ_JBEPMA010000005.1"/>
</dbReference>
<evidence type="ECO:0000313" key="4">
    <source>
        <dbReference type="EMBL" id="MET3617548.1"/>
    </source>
</evidence>
<reference evidence="4 5" key="1">
    <citation type="submission" date="2024-06" db="EMBL/GenBank/DDBJ databases">
        <title>Genomic Encyclopedia of Type Strains, Phase IV (KMG-IV): sequencing the most valuable type-strain genomes for metagenomic binning, comparative biology and taxonomic classification.</title>
        <authorList>
            <person name="Goeker M."/>
        </authorList>
    </citation>
    <scope>NUCLEOTIDE SEQUENCE [LARGE SCALE GENOMIC DNA]</scope>
    <source>
        <strain evidence="4 5">DSM 21460</strain>
    </source>
</reference>
<comment type="caution">
    <text evidence="4">The sequence shown here is derived from an EMBL/GenBank/DDBJ whole genome shotgun (WGS) entry which is preliminary data.</text>
</comment>
<feature type="repeat" description="TPR" evidence="3">
    <location>
        <begin position="323"/>
        <end position="356"/>
    </location>
</feature>
<evidence type="ECO:0000256" key="2">
    <source>
        <dbReference type="ARBA" id="ARBA00022803"/>
    </source>
</evidence>
<sequence>MPLKDELEQKLQDIVFIELKKEYQLRDISLPVGTSLPIRLEYILNDLKEDKEIENISAEKIVDSIIYLLGIDKDFIYKKQYLDILIELGLDLKKYTMHKSFENQETQILDSFIYLNSYLNILGEDKDILFKQANILEAYYNQTISEREIEENNKILENIIRRYNNILNIDEQYELAYYRLAYINLNMNRFIKSKLYFEKFINYSKDEELKQDARSKIEMLKNYVLYDSARAYISRGKFTKAKKDLVNIDNNYTKKMQYYYLLGLCEFNLGELEEAEKSINKSISYKINEENINLLAMIQLNKEEFNKAIQTYKIGIENLQNSFTLNYNLGLVLLDIGDKIESVTYLEKAYEISPQAELKKFLKSLK</sequence>
<dbReference type="EMBL" id="JBEPMA010000005">
    <property type="protein sequence ID" value="MET3617548.1"/>
    <property type="molecule type" value="Genomic_DNA"/>
</dbReference>
<dbReference type="PROSITE" id="PS50005">
    <property type="entry name" value="TPR"/>
    <property type="match status" value="1"/>
</dbReference>
<evidence type="ECO:0000256" key="1">
    <source>
        <dbReference type="ARBA" id="ARBA00022737"/>
    </source>
</evidence>
<dbReference type="PANTHER" id="PTHR44186">
    <property type="match status" value="1"/>
</dbReference>
<gene>
    <name evidence="4" type="ORF">ABID14_001179</name>
</gene>
<keyword evidence="5" id="KW-1185">Reference proteome</keyword>
<dbReference type="InterPro" id="IPR011990">
    <property type="entry name" value="TPR-like_helical_dom_sf"/>
</dbReference>
<proteinExistence type="predicted"/>
<evidence type="ECO:0000256" key="3">
    <source>
        <dbReference type="PROSITE-ProRule" id="PRU00339"/>
    </source>
</evidence>
<dbReference type="Pfam" id="PF13181">
    <property type="entry name" value="TPR_8"/>
    <property type="match status" value="3"/>
</dbReference>
<protein>
    <submittedName>
        <fullName evidence="4">Tetratricopeptide (TPR) repeat protein</fullName>
    </submittedName>
</protein>